<gene>
    <name evidence="2" type="ORF">LRA02_16710</name>
</gene>
<evidence type="ECO:0000313" key="3">
    <source>
        <dbReference type="Proteomes" id="UP000321569"/>
    </source>
</evidence>
<keyword evidence="1" id="KW-1133">Transmembrane helix</keyword>
<keyword evidence="1" id="KW-0472">Membrane</keyword>
<sequence length="183" mass="20301">MIVMTDTRSNSFLTIIYIISIVILASLILGFGSLVIIFLIAGIVFLVNPSARMGILRDTLSGMSNTSGPWSIMFSIFFILFLLAMLILIAWSVLKLIQNVREKIFFEASTLGYIRGILWGYGVIIVWDSFASVIADRFGLDLGTINSGGSSDGTTLLMWFAIYAIYIIFKYGIQLQDDSNKIV</sequence>
<feature type="transmembrane region" description="Helical" evidence="1">
    <location>
        <begin position="12"/>
        <end position="45"/>
    </location>
</feature>
<dbReference type="EMBL" id="BKAM01000033">
    <property type="protein sequence ID" value="GEP72803.1"/>
    <property type="molecule type" value="Genomic_DNA"/>
</dbReference>
<feature type="transmembrane region" description="Helical" evidence="1">
    <location>
        <begin position="155"/>
        <end position="173"/>
    </location>
</feature>
<proteinExistence type="predicted"/>
<accession>A0A512PNQ6</accession>
<dbReference type="Proteomes" id="UP000321569">
    <property type="component" value="Unassembled WGS sequence"/>
</dbReference>
<evidence type="ECO:0008006" key="4">
    <source>
        <dbReference type="Google" id="ProtNLM"/>
    </source>
</evidence>
<evidence type="ECO:0000313" key="2">
    <source>
        <dbReference type="EMBL" id="GEP72803.1"/>
    </source>
</evidence>
<feature type="transmembrane region" description="Helical" evidence="1">
    <location>
        <begin position="112"/>
        <end position="135"/>
    </location>
</feature>
<evidence type="ECO:0000256" key="1">
    <source>
        <dbReference type="SAM" id="Phobius"/>
    </source>
</evidence>
<name>A0A512PNQ6_9LACO</name>
<keyword evidence="1" id="KW-0812">Transmembrane</keyword>
<dbReference type="AlphaFoldDB" id="A0A512PNQ6"/>
<reference evidence="2 3" key="1">
    <citation type="submission" date="2019-07" db="EMBL/GenBank/DDBJ databases">
        <title>Whole genome shotgun sequence of Lactobacillus rapi NBRC 109618.</title>
        <authorList>
            <person name="Hosoyama A."/>
            <person name="Uohara A."/>
            <person name="Ohji S."/>
            <person name="Ichikawa N."/>
        </authorList>
    </citation>
    <scope>NUCLEOTIDE SEQUENCE [LARGE SCALE GENOMIC DNA]</scope>
    <source>
        <strain evidence="2 3">NBRC 109618</strain>
    </source>
</reference>
<comment type="caution">
    <text evidence="2">The sequence shown here is derived from an EMBL/GenBank/DDBJ whole genome shotgun (WGS) entry which is preliminary data.</text>
</comment>
<feature type="transmembrane region" description="Helical" evidence="1">
    <location>
        <begin position="70"/>
        <end position="91"/>
    </location>
</feature>
<organism evidence="2 3">
    <name type="scientific">Lentilactobacillus rapi</name>
    <dbReference type="NCBI Taxonomy" id="481723"/>
    <lineage>
        <taxon>Bacteria</taxon>
        <taxon>Bacillati</taxon>
        <taxon>Bacillota</taxon>
        <taxon>Bacilli</taxon>
        <taxon>Lactobacillales</taxon>
        <taxon>Lactobacillaceae</taxon>
        <taxon>Lentilactobacillus</taxon>
    </lineage>
</organism>
<protein>
    <recommendedName>
        <fullName evidence="4">DUF2975 domain-containing protein</fullName>
    </recommendedName>
</protein>
<dbReference type="STRING" id="1423795.FD12_GL002456"/>